<evidence type="ECO:0000313" key="4">
    <source>
        <dbReference type="EMBL" id="PXV58819.1"/>
    </source>
</evidence>
<evidence type="ECO:0000256" key="3">
    <source>
        <dbReference type="SAM" id="SignalP"/>
    </source>
</evidence>
<evidence type="ECO:0000256" key="2">
    <source>
        <dbReference type="SAM" id="Phobius"/>
    </source>
</evidence>
<keyword evidence="2" id="KW-0812">Transmembrane</keyword>
<sequence>MLFYRLFIFSLFAIIFMHSPAKANNPDSILSVMSNSGISFEEKYALLADIQTLQPMEQIKILSEFLKESEVRKNNRIICEIYCKIGHSNLFLGKMERSKMYLDSASLYMKKIKDNNTLGLYNYIWGDYYNMTLDEVRSHQFYYKAIGHYEKSSQNNKRIIDIFSNIAFSYIQKGDTENLKIIIDRLTPLVSKSKNISSDVIYMRIKSYYYGLLYNKSKELKPVRAYLDSAIIYGERIINFYETDNSHKLYPEDIAYSYIALAGNYLMLDKRDYNRINTLTDKALSLSSAVDTTMIVNCLWIKGQSLRGEGKTEDAEILFEKQLAIMQKWSISENLVMYADLYKTLSEVNLLKGDYKQAFLYNREESEYRKQILDNDKYKIISDLQTKYETDKKEQRIRLQSYIILFLACLCISIFIGAFFVFRWQRLNKNIAKKQQKIIKLEKSEAKLQIQNESDKEEIQKEQDEFVIQLNNKIKEFLKYCPDDQRRYLEKLEAVDRDSIFILKGKGLKKSRIQYCICFAIGMKKEHITACYNIADQTIRKNRSKIKGDLELEKDDDLDIYLIDLFMLKYS</sequence>
<feature type="coiled-coil region" evidence="1">
    <location>
        <begin position="424"/>
        <end position="465"/>
    </location>
</feature>
<keyword evidence="2" id="KW-1133">Transmembrane helix</keyword>
<feature type="signal peptide" evidence="3">
    <location>
        <begin position="1"/>
        <end position="23"/>
    </location>
</feature>
<dbReference type="Proteomes" id="UP000247973">
    <property type="component" value="Unassembled WGS sequence"/>
</dbReference>
<dbReference type="EMBL" id="QICL01000044">
    <property type="protein sequence ID" value="PXV58819.1"/>
    <property type="molecule type" value="Genomic_DNA"/>
</dbReference>
<dbReference type="InterPro" id="IPR011990">
    <property type="entry name" value="TPR-like_helical_dom_sf"/>
</dbReference>
<keyword evidence="1" id="KW-0175">Coiled coil</keyword>
<protein>
    <recommendedName>
        <fullName evidence="6">Tetratricopeptide repeat protein</fullName>
    </recommendedName>
</protein>
<dbReference type="RefSeq" id="WP_110312570.1">
    <property type="nucleotide sequence ID" value="NZ_QICL01000044.1"/>
</dbReference>
<keyword evidence="5" id="KW-1185">Reference proteome</keyword>
<feature type="transmembrane region" description="Helical" evidence="2">
    <location>
        <begin position="402"/>
        <end position="424"/>
    </location>
</feature>
<keyword evidence="2" id="KW-0472">Membrane</keyword>
<dbReference type="SUPFAM" id="SSF48452">
    <property type="entry name" value="TPR-like"/>
    <property type="match status" value="1"/>
</dbReference>
<evidence type="ECO:0008006" key="6">
    <source>
        <dbReference type="Google" id="ProtNLM"/>
    </source>
</evidence>
<evidence type="ECO:0000256" key="1">
    <source>
        <dbReference type="SAM" id="Coils"/>
    </source>
</evidence>
<evidence type="ECO:0000313" key="5">
    <source>
        <dbReference type="Proteomes" id="UP000247973"/>
    </source>
</evidence>
<reference evidence="4 5" key="1">
    <citation type="submission" date="2018-03" db="EMBL/GenBank/DDBJ databases">
        <title>Genomic Encyclopedia of Archaeal and Bacterial Type Strains, Phase II (KMG-II): from individual species to whole genera.</title>
        <authorList>
            <person name="Goeker M."/>
        </authorList>
    </citation>
    <scope>NUCLEOTIDE SEQUENCE [LARGE SCALE GENOMIC DNA]</scope>
    <source>
        <strain evidence="4 5">DSM 100214</strain>
    </source>
</reference>
<dbReference type="Gene3D" id="1.25.40.10">
    <property type="entry name" value="Tetratricopeptide repeat domain"/>
    <property type="match status" value="1"/>
</dbReference>
<proteinExistence type="predicted"/>
<name>A0A2V3PPW0_9BACT</name>
<keyword evidence="3" id="KW-0732">Signal</keyword>
<gene>
    <name evidence="4" type="ORF">CLV62_14431</name>
</gene>
<dbReference type="AlphaFoldDB" id="A0A2V3PPW0"/>
<accession>A0A2V3PPW0</accession>
<feature type="chain" id="PRO_5015871259" description="Tetratricopeptide repeat protein" evidence="3">
    <location>
        <begin position="24"/>
        <end position="571"/>
    </location>
</feature>
<comment type="caution">
    <text evidence="4">The sequence shown here is derived from an EMBL/GenBank/DDBJ whole genome shotgun (WGS) entry which is preliminary data.</text>
</comment>
<organism evidence="4 5">
    <name type="scientific">Dysgonomonas alginatilytica</name>
    <dbReference type="NCBI Taxonomy" id="1605892"/>
    <lineage>
        <taxon>Bacteria</taxon>
        <taxon>Pseudomonadati</taxon>
        <taxon>Bacteroidota</taxon>
        <taxon>Bacteroidia</taxon>
        <taxon>Bacteroidales</taxon>
        <taxon>Dysgonomonadaceae</taxon>
        <taxon>Dysgonomonas</taxon>
    </lineage>
</organism>